<dbReference type="Proteomes" id="UP001302494">
    <property type="component" value="Chromosome"/>
</dbReference>
<gene>
    <name evidence="3" type="ORF">PQG83_13990</name>
</gene>
<reference evidence="3 4" key="1">
    <citation type="submission" date="2023-01" db="EMBL/GenBank/DDBJ databases">
        <title>Cultivation and genomic characterization of new, ubiquitous marine nitrite-oxidizing bacteria from the Nitrospirales.</title>
        <authorList>
            <person name="Mueller A.J."/>
            <person name="Daebeler A."/>
            <person name="Herbold C.W."/>
            <person name="Kirkegaard R.H."/>
            <person name="Daims H."/>
        </authorList>
    </citation>
    <scope>NUCLEOTIDE SEQUENCE [LARGE SCALE GENOMIC DNA]</scope>
    <source>
        <strain evidence="3 4">DK</strain>
    </source>
</reference>
<evidence type="ECO:0008006" key="5">
    <source>
        <dbReference type="Google" id="ProtNLM"/>
    </source>
</evidence>
<feature type="region of interest" description="Disordered" evidence="1">
    <location>
        <begin position="33"/>
        <end position="71"/>
    </location>
</feature>
<evidence type="ECO:0000313" key="3">
    <source>
        <dbReference type="EMBL" id="WNM60865.1"/>
    </source>
</evidence>
<feature type="chain" id="PRO_5041670706" description="Pentapeptide MXKDX repeat protein" evidence="2">
    <location>
        <begin position="24"/>
        <end position="71"/>
    </location>
</feature>
<keyword evidence="2" id="KW-0732">Signal</keyword>
<organism evidence="3 4">
    <name type="scientific">Candidatus Nitrospira neomarina</name>
    <dbReference type="NCBI Taxonomy" id="3020899"/>
    <lineage>
        <taxon>Bacteria</taxon>
        <taxon>Pseudomonadati</taxon>
        <taxon>Nitrospirota</taxon>
        <taxon>Nitrospiria</taxon>
        <taxon>Nitrospirales</taxon>
        <taxon>Nitrospiraceae</taxon>
        <taxon>Nitrospira</taxon>
    </lineage>
</organism>
<dbReference type="KEGG" id="nneo:PQG83_13990"/>
<evidence type="ECO:0000256" key="2">
    <source>
        <dbReference type="SAM" id="SignalP"/>
    </source>
</evidence>
<sequence>MVKLFTALLTLLVALSFGGMTFAGSLADNSSIQNTFPLGADGDKDDHGDKGDDKKMDDKKDDEKDGEKGEK</sequence>
<dbReference type="RefSeq" id="WP_312742213.1">
    <property type="nucleotide sequence ID" value="NZ_CP116968.1"/>
</dbReference>
<feature type="compositionally biased region" description="Basic and acidic residues" evidence="1">
    <location>
        <begin position="41"/>
        <end position="71"/>
    </location>
</feature>
<accession>A0AA96GID7</accession>
<dbReference type="EMBL" id="CP116968">
    <property type="protein sequence ID" value="WNM60865.1"/>
    <property type="molecule type" value="Genomic_DNA"/>
</dbReference>
<name>A0AA96GID7_9BACT</name>
<evidence type="ECO:0000313" key="4">
    <source>
        <dbReference type="Proteomes" id="UP001302494"/>
    </source>
</evidence>
<keyword evidence="4" id="KW-1185">Reference proteome</keyword>
<evidence type="ECO:0000256" key="1">
    <source>
        <dbReference type="SAM" id="MobiDB-lite"/>
    </source>
</evidence>
<dbReference type="AlphaFoldDB" id="A0AA96GID7"/>
<feature type="signal peptide" evidence="2">
    <location>
        <begin position="1"/>
        <end position="23"/>
    </location>
</feature>
<proteinExistence type="predicted"/>
<protein>
    <recommendedName>
        <fullName evidence="5">Pentapeptide MXKDX repeat protein</fullName>
    </recommendedName>
</protein>